<feature type="domain" description="Cation/H+ exchanger transmembrane" evidence="12">
    <location>
        <begin position="17"/>
        <end position="403"/>
    </location>
</feature>
<name>A0ABD5Y0P8_9EURY</name>
<evidence type="ECO:0000256" key="4">
    <source>
        <dbReference type="ARBA" id="ARBA00022475"/>
    </source>
</evidence>
<dbReference type="InterPro" id="IPR018422">
    <property type="entry name" value="Cation/H_exchanger_CPA1"/>
</dbReference>
<evidence type="ECO:0000256" key="8">
    <source>
        <dbReference type="ARBA" id="ARBA00023065"/>
    </source>
</evidence>
<dbReference type="GO" id="GO:0006814">
    <property type="term" value="P:sodium ion transport"/>
    <property type="evidence" value="ECO:0007669"/>
    <property type="project" value="UniProtKB-KW"/>
</dbReference>
<keyword evidence="4" id="KW-1003">Cell membrane</keyword>
<keyword evidence="6 11" id="KW-1133">Transmembrane helix</keyword>
<organism evidence="13 14">
    <name type="scientific">Halosimplex aquaticum</name>
    <dbReference type="NCBI Taxonomy" id="3026162"/>
    <lineage>
        <taxon>Archaea</taxon>
        <taxon>Methanobacteriati</taxon>
        <taxon>Methanobacteriota</taxon>
        <taxon>Stenosarchaea group</taxon>
        <taxon>Halobacteria</taxon>
        <taxon>Halobacteriales</taxon>
        <taxon>Haloarculaceae</taxon>
        <taxon>Halosimplex</taxon>
    </lineage>
</organism>
<evidence type="ECO:0000313" key="13">
    <source>
        <dbReference type="EMBL" id="MFC7140812.1"/>
    </source>
</evidence>
<dbReference type="EMBL" id="JBHTAS010000001">
    <property type="protein sequence ID" value="MFC7140812.1"/>
    <property type="molecule type" value="Genomic_DNA"/>
</dbReference>
<dbReference type="PANTHER" id="PTHR10110">
    <property type="entry name" value="SODIUM/HYDROGEN EXCHANGER"/>
    <property type="match status" value="1"/>
</dbReference>
<evidence type="ECO:0000256" key="3">
    <source>
        <dbReference type="ARBA" id="ARBA00022449"/>
    </source>
</evidence>
<evidence type="ECO:0000256" key="1">
    <source>
        <dbReference type="ARBA" id="ARBA00004651"/>
    </source>
</evidence>
<sequence>MAGIFTLLGGILLVLSVAAVVRVVAARTSEAVYPVLLVVVGVALSVTGLDPDFRLSSDLILMVLVPTVLFQGSQETKSEAFVRVLPVGVLLPIVGLPVAVILLGVLGSYAFGLPLVVTLLFAVVIYPVDPVAIVALFREADAAERLSILAEVESHFSDGFAVVTFGAMIGIVSERFSTGADLETLLSPADLVDLAVEITVVSFGGVLVGLAAGALAFVVLRAIDDRMAELLTTVVLAYGSFLLADHYLHVSGVLATVAAGLVIGLYGKGRAVHPDNVTFMERTWDTAAFIVFTLVFVLVGIQAPWRRLLWNAPTVLLAVALVLVVRAVVVYGVTNVLGVAGAEPVPFRFQHVLVWGGMHTVIPIALLLSVPRELPFRPALVELVFGVALVSIVAQGLLFPVALRLTGSGEEPDEESPGLFW</sequence>
<dbReference type="Pfam" id="PF00999">
    <property type="entry name" value="Na_H_Exchanger"/>
    <property type="match status" value="1"/>
</dbReference>
<evidence type="ECO:0000256" key="9">
    <source>
        <dbReference type="ARBA" id="ARBA00023136"/>
    </source>
</evidence>
<comment type="caution">
    <text evidence="13">The sequence shown here is derived from an EMBL/GenBank/DDBJ whole genome shotgun (WGS) entry which is preliminary data.</text>
</comment>
<dbReference type="GO" id="GO:0015297">
    <property type="term" value="F:antiporter activity"/>
    <property type="evidence" value="ECO:0007669"/>
    <property type="project" value="UniProtKB-KW"/>
</dbReference>
<dbReference type="RefSeq" id="WP_274321900.1">
    <property type="nucleotide sequence ID" value="NZ_CP118158.1"/>
</dbReference>
<feature type="transmembrane region" description="Helical" evidence="11">
    <location>
        <begin position="6"/>
        <end position="24"/>
    </location>
</feature>
<protein>
    <submittedName>
        <fullName evidence="13">Cation:proton antiporter</fullName>
    </submittedName>
</protein>
<keyword evidence="8" id="KW-0406">Ion transport</keyword>
<feature type="transmembrane region" description="Helical" evidence="11">
    <location>
        <begin position="287"/>
        <end position="305"/>
    </location>
</feature>
<evidence type="ECO:0000256" key="6">
    <source>
        <dbReference type="ARBA" id="ARBA00022989"/>
    </source>
</evidence>
<gene>
    <name evidence="13" type="ORF">ACFQMA_13390</name>
</gene>
<feature type="transmembrane region" description="Helical" evidence="11">
    <location>
        <begin position="317"/>
        <end position="340"/>
    </location>
</feature>
<comment type="subcellular location">
    <subcellularLocation>
        <location evidence="1">Cell membrane</location>
        <topology evidence="1">Multi-pass membrane protein</topology>
    </subcellularLocation>
</comment>
<keyword evidence="14" id="KW-1185">Reference proteome</keyword>
<evidence type="ECO:0000256" key="2">
    <source>
        <dbReference type="ARBA" id="ARBA00022448"/>
    </source>
</evidence>
<keyword evidence="9 11" id="KW-0472">Membrane</keyword>
<keyword evidence="7" id="KW-0915">Sodium</keyword>
<keyword evidence="2" id="KW-0813">Transport</keyword>
<feature type="transmembrane region" description="Helical" evidence="11">
    <location>
        <begin position="250"/>
        <end position="267"/>
    </location>
</feature>
<dbReference type="Gene3D" id="6.10.140.1330">
    <property type="match status" value="1"/>
</dbReference>
<accession>A0ABD5Y0P8</accession>
<evidence type="ECO:0000259" key="12">
    <source>
        <dbReference type="Pfam" id="PF00999"/>
    </source>
</evidence>
<keyword evidence="3" id="KW-0050">Antiport</keyword>
<dbReference type="InterPro" id="IPR006153">
    <property type="entry name" value="Cation/H_exchanger_TM"/>
</dbReference>
<keyword evidence="10" id="KW-0739">Sodium transport</keyword>
<evidence type="ECO:0000256" key="11">
    <source>
        <dbReference type="SAM" id="Phobius"/>
    </source>
</evidence>
<feature type="transmembrane region" description="Helical" evidence="11">
    <location>
        <begin position="383"/>
        <end position="403"/>
    </location>
</feature>
<reference evidence="13 14" key="1">
    <citation type="journal article" date="2019" name="Int. J. Syst. Evol. Microbiol.">
        <title>The Global Catalogue of Microorganisms (GCM) 10K type strain sequencing project: providing services to taxonomists for standard genome sequencing and annotation.</title>
        <authorList>
            <consortium name="The Broad Institute Genomics Platform"/>
            <consortium name="The Broad Institute Genome Sequencing Center for Infectious Disease"/>
            <person name="Wu L."/>
            <person name="Ma J."/>
        </authorList>
    </citation>
    <scope>NUCLEOTIDE SEQUENCE [LARGE SCALE GENOMIC DNA]</scope>
    <source>
        <strain evidence="13 14">XZYJT29</strain>
    </source>
</reference>
<feature type="transmembrane region" description="Helical" evidence="11">
    <location>
        <begin position="352"/>
        <end position="371"/>
    </location>
</feature>
<dbReference type="AlphaFoldDB" id="A0ABD5Y0P8"/>
<evidence type="ECO:0000256" key="7">
    <source>
        <dbReference type="ARBA" id="ARBA00023053"/>
    </source>
</evidence>
<feature type="transmembrane region" description="Helical" evidence="11">
    <location>
        <begin position="227"/>
        <end position="244"/>
    </location>
</feature>
<evidence type="ECO:0000313" key="14">
    <source>
        <dbReference type="Proteomes" id="UP001596432"/>
    </source>
</evidence>
<feature type="transmembrane region" description="Helical" evidence="11">
    <location>
        <begin position="198"/>
        <end position="220"/>
    </location>
</feature>
<dbReference type="Proteomes" id="UP001596432">
    <property type="component" value="Unassembled WGS sequence"/>
</dbReference>
<dbReference type="PANTHER" id="PTHR10110:SF195">
    <property type="entry name" value="NA(+)_H(+) ANTIPORTER NHAS2"/>
    <property type="match status" value="1"/>
</dbReference>
<proteinExistence type="predicted"/>
<evidence type="ECO:0000256" key="5">
    <source>
        <dbReference type="ARBA" id="ARBA00022692"/>
    </source>
</evidence>
<feature type="transmembrane region" description="Helical" evidence="11">
    <location>
        <begin position="115"/>
        <end position="137"/>
    </location>
</feature>
<evidence type="ECO:0000256" key="10">
    <source>
        <dbReference type="ARBA" id="ARBA00023201"/>
    </source>
</evidence>
<dbReference type="GO" id="GO:0005886">
    <property type="term" value="C:plasma membrane"/>
    <property type="evidence" value="ECO:0007669"/>
    <property type="project" value="UniProtKB-SubCell"/>
</dbReference>
<feature type="transmembrane region" description="Helical" evidence="11">
    <location>
        <begin position="84"/>
        <end position="109"/>
    </location>
</feature>
<keyword evidence="5 11" id="KW-0812">Transmembrane</keyword>
<dbReference type="GeneID" id="78821117"/>
<feature type="transmembrane region" description="Helical" evidence="11">
    <location>
        <begin position="31"/>
        <end position="49"/>
    </location>
</feature>